<sequence>MYSSFAFGSVLKDIRISKGFSQRSLAENICSQAMLSRIENNDAVPSVILMKQLCDRLAVSLDYVLGLDYGPSAKPEKENEWLLLLRFYHQNLQYPQLLRVIDETTILTNLATAEELQEYYFYYGCALIYTKSVDPAPIDVLQKALALTYCKAKPSATALEIMLLSEIGKAYTDSGQSTIGIAYMKKSLAYFYNFDTEHHESQLAKIFYNIATLYIDFRNYKAAIKVINQGISWCGRHKIFYFLDELFLLKGIVLQDNDLIDDAIRFVQVAETLKELSTGDYMPSEKKLTKKIKKAR</sequence>
<dbReference type="EMBL" id="NGJU01000008">
    <property type="protein sequence ID" value="RST96051.1"/>
    <property type="molecule type" value="Genomic_DNA"/>
</dbReference>
<protein>
    <recommendedName>
        <fullName evidence="1">HTH cro/C1-type domain-containing protein</fullName>
    </recommendedName>
</protein>
<dbReference type="GeneID" id="98568020"/>
<dbReference type="SUPFAM" id="SSF47413">
    <property type="entry name" value="lambda repressor-like DNA-binding domains"/>
    <property type="match status" value="1"/>
</dbReference>
<dbReference type="InterPro" id="IPR041315">
    <property type="entry name" value="PlcR_TPR"/>
</dbReference>
<keyword evidence="3" id="KW-1185">Reference proteome</keyword>
<dbReference type="SUPFAM" id="SSF48452">
    <property type="entry name" value="TPR-like"/>
    <property type="match status" value="1"/>
</dbReference>
<dbReference type="PROSITE" id="PS50943">
    <property type="entry name" value="HTH_CROC1"/>
    <property type="match status" value="1"/>
</dbReference>
<name>A0A429ZQV6_9ENTE</name>
<dbReference type="InterPro" id="IPR010982">
    <property type="entry name" value="Lambda_DNA-bd_dom_sf"/>
</dbReference>
<dbReference type="InterPro" id="IPR001387">
    <property type="entry name" value="Cro/C1-type_HTH"/>
</dbReference>
<dbReference type="Gene3D" id="1.25.40.10">
    <property type="entry name" value="Tetratricopeptide repeat domain"/>
    <property type="match status" value="1"/>
</dbReference>
<dbReference type="GO" id="GO:0003677">
    <property type="term" value="F:DNA binding"/>
    <property type="evidence" value="ECO:0007669"/>
    <property type="project" value="InterPro"/>
</dbReference>
<accession>A0A429ZQV6</accession>
<evidence type="ECO:0000313" key="2">
    <source>
        <dbReference type="EMBL" id="RST96051.1"/>
    </source>
</evidence>
<organism evidence="2 3">
    <name type="scientific">Vagococcus salmoninarum</name>
    <dbReference type="NCBI Taxonomy" id="2739"/>
    <lineage>
        <taxon>Bacteria</taxon>
        <taxon>Bacillati</taxon>
        <taxon>Bacillota</taxon>
        <taxon>Bacilli</taxon>
        <taxon>Lactobacillales</taxon>
        <taxon>Enterococcaceae</taxon>
        <taxon>Vagococcus</taxon>
    </lineage>
</organism>
<dbReference type="CDD" id="cd00093">
    <property type="entry name" value="HTH_XRE"/>
    <property type="match status" value="1"/>
</dbReference>
<evidence type="ECO:0000259" key="1">
    <source>
        <dbReference type="PROSITE" id="PS50943"/>
    </source>
</evidence>
<dbReference type="Proteomes" id="UP000287239">
    <property type="component" value="Unassembled WGS sequence"/>
</dbReference>
<dbReference type="Pfam" id="PF18768">
    <property type="entry name" value="RNPP_C"/>
    <property type="match status" value="1"/>
</dbReference>
<proteinExistence type="predicted"/>
<feature type="domain" description="HTH cro/C1-type" evidence="1">
    <location>
        <begin position="11"/>
        <end position="64"/>
    </location>
</feature>
<reference evidence="2 3" key="1">
    <citation type="submission" date="2017-05" db="EMBL/GenBank/DDBJ databases">
        <title>Vagococcus spp. assemblies.</title>
        <authorList>
            <person name="Gulvik C.A."/>
        </authorList>
    </citation>
    <scope>NUCLEOTIDE SEQUENCE [LARGE SCALE GENOMIC DNA]</scope>
    <source>
        <strain evidence="2 3">NCFB 2777</strain>
    </source>
</reference>
<dbReference type="Pfam" id="PF01381">
    <property type="entry name" value="HTH_3"/>
    <property type="match status" value="1"/>
</dbReference>
<dbReference type="PANTHER" id="PTHR37038">
    <property type="entry name" value="TRANSCRIPTIONAL REGULATOR-RELATED"/>
    <property type="match status" value="1"/>
</dbReference>
<dbReference type="PANTHER" id="PTHR37038:SF14">
    <property type="entry name" value="TRANSCRIPTIONAL ACTIVATOR"/>
    <property type="match status" value="1"/>
</dbReference>
<dbReference type="InterPro" id="IPR011990">
    <property type="entry name" value="TPR-like_helical_dom_sf"/>
</dbReference>
<dbReference type="AlphaFoldDB" id="A0A429ZQV6"/>
<evidence type="ECO:0000313" key="3">
    <source>
        <dbReference type="Proteomes" id="UP000287239"/>
    </source>
</evidence>
<dbReference type="RefSeq" id="WP_126779308.1">
    <property type="nucleotide sequence ID" value="NZ_NGJU01000008.1"/>
</dbReference>
<dbReference type="InterPro" id="IPR053163">
    <property type="entry name" value="HTH-type_regulator_Rgg"/>
</dbReference>
<comment type="caution">
    <text evidence="2">The sequence shown here is derived from an EMBL/GenBank/DDBJ whole genome shotgun (WGS) entry which is preliminary data.</text>
</comment>
<gene>
    <name evidence="2" type="ORF">CBF35_06535</name>
</gene>
<dbReference type="SMART" id="SM00530">
    <property type="entry name" value="HTH_XRE"/>
    <property type="match status" value="1"/>
</dbReference>
<dbReference type="OrthoDB" id="1150409at2"/>